<comment type="miscellaneous">
    <text evidence="11">In the RecBCD complex, RecB has a slow 3'-5' helicase, an exonuclease activity and loads RecA onto ssDNA, RecD has a fast 5'-3' helicase activity, while RecC stimulates the ATPase and processivity of the RecB helicase and contributes to recognition of the Chi site.</text>
</comment>
<dbReference type="EMBL" id="JBHSGG010000034">
    <property type="protein sequence ID" value="MFC4729015.1"/>
    <property type="molecule type" value="Genomic_DNA"/>
</dbReference>
<sequence length="626" mass="66316">MSGDALLAAWQRGGWLRSVDHALAQSMRRLRPDTPEPVLLAAALASRALAFGHAGVVVAQLDELAREIDPLLDLPPLPAADALRAALFASPWVATPAAPEADRVLAFENDRLYLRRYWDYERRLATALRRIAAGEGDAAFALPAAGGPQPDLFAAPAADDDGWLRARLAALFPDGDAQAVAAALAQRRHLLLVTGGPGTGKTSTVAGVLALLVEDALRRAAPPLRIRLAAPTGKAASRLAEALHRGVERMAGLLPEGVRAAIPAEAQTLHRLLGWRPDGYRHGADAPLEADLVVVDEASMVDLPMMCRLAEAIPDGARLILLGDRDQLPSVETGDVLAALCDAAGGGDAQPPAPAAWLAARAGLAVPVTAPRTVLDGHRVQLARVHRQDAAIELAPLAAHVRAGEAEAAVAGLAEARWRGLRWERGGDRALPGLLRERALPAYRRIAEAPDPRAALQRALAFRVLTAVREGPAGSVALNAQIEAALAPRGGAFYPGRLLMITANSYRHGLYNGDIGVCWPDPDGGLSVWFETGPDTLAHWRPSNLPAHEPAFAMTVHKSQGSEFAEVLLVLPERGARVIGRELVYTGITRCRSALLLCADEDVLRAGIARRTQRGSGLAERFGIGS</sequence>
<evidence type="ECO:0000259" key="13">
    <source>
        <dbReference type="Pfam" id="PF21185"/>
    </source>
</evidence>
<feature type="binding site" evidence="11">
    <location>
        <begin position="195"/>
        <end position="202"/>
    </location>
    <ligand>
        <name>ATP</name>
        <dbReference type="ChEBI" id="CHEBI:30616"/>
    </ligand>
</feature>
<evidence type="ECO:0000256" key="1">
    <source>
        <dbReference type="ARBA" id="ARBA00022722"/>
    </source>
</evidence>
<dbReference type="CDD" id="cd18809">
    <property type="entry name" value="SF1_C_RecD"/>
    <property type="match status" value="1"/>
</dbReference>
<dbReference type="InterPro" id="IPR027417">
    <property type="entry name" value="P-loop_NTPase"/>
</dbReference>
<name>A0ABV9NNG1_9GAMM</name>
<protein>
    <recommendedName>
        <fullName evidence="11">RecBCD enzyme subunit RecD</fullName>
        <ecNumber evidence="11">5.6.2.3</ecNumber>
    </recommendedName>
    <alternativeName>
        <fullName evidence="11">DNA 5'-3' helicase subunit RecD</fullName>
    </alternativeName>
    <alternativeName>
        <fullName evidence="11">Exonuclease V subunit RecD</fullName>
        <shortName evidence="11">ExoV subunit RecD</shortName>
    </alternativeName>
    <alternativeName>
        <fullName evidence="11">Helicase/nuclease RecBCD subunit RecD</fullName>
    </alternativeName>
</protein>
<dbReference type="Pfam" id="PF13538">
    <property type="entry name" value="UvrD_C_2"/>
    <property type="match status" value="1"/>
</dbReference>
<dbReference type="NCBIfam" id="TIGR01447">
    <property type="entry name" value="recD"/>
    <property type="match status" value="1"/>
</dbReference>
<comment type="similarity">
    <text evidence="11">Belongs to the RecD family.</text>
</comment>
<feature type="domain" description="UvrD-like helicase C-terminal" evidence="12">
    <location>
        <begin position="551"/>
        <end position="597"/>
    </location>
</feature>
<evidence type="ECO:0000256" key="9">
    <source>
        <dbReference type="ARBA" id="ARBA00023204"/>
    </source>
</evidence>
<evidence type="ECO:0000256" key="5">
    <source>
        <dbReference type="ARBA" id="ARBA00022806"/>
    </source>
</evidence>
<keyword evidence="7 11" id="KW-0067">ATP-binding</keyword>
<dbReference type="Gene3D" id="1.10.10.1020">
    <property type="entry name" value="RecBCD complex, subunit RecD, N-terminal domain"/>
    <property type="match status" value="1"/>
</dbReference>
<dbReference type="InterPro" id="IPR006344">
    <property type="entry name" value="RecD"/>
</dbReference>
<proteinExistence type="inferred from homology"/>
<keyword evidence="15" id="KW-1185">Reference proteome</keyword>
<reference evidence="15" key="1">
    <citation type="journal article" date="2019" name="Int. J. Syst. Evol. Microbiol.">
        <title>The Global Catalogue of Microorganisms (GCM) 10K type strain sequencing project: providing services to taxonomists for standard genome sequencing and annotation.</title>
        <authorList>
            <consortium name="The Broad Institute Genomics Platform"/>
            <consortium name="The Broad Institute Genome Sequencing Center for Infectious Disease"/>
            <person name="Wu L."/>
            <person name="Ma J."/>
        </authorList>
    </citation>
    <scope>NUCLEOTIDE SEQUENCE [LARGE SCALE GENOMIC DNA]</scope>
    <source>
        <strain evidence="15">CGMCC 1.13574</strain>
    </source>
</reference>
<evidence type="ECO:0000313" key="15">
    <source>
        <dbReference type="Proteomes" id="UP001595892"/>
    </source>
</evidence>
<keyword evidence="5 11" id="KW-0347">Helicase</keyword>
<dbReference type="SUPFAM" id="SSF52540">
    <property type="entry name" value="P-loop containing nucleoside triphosphate hydrolases"/>
    <property type="match status" value="2"/>
</dbReference>
<dbReference type="PANTHER" id="PTHR43788">
    <property type="entry name" value="DNA2/NAM7 HELICASE FAMILY MEMBER"/>
    <property type="match status" value="1"/>
</dbReference>
<evidence type="ECO:0000256" key="2">
    <source>
        <dbReference type="ARBA" id="ARBA00022741"/>
    </source>
</evidence>
<comment type="catalytic activity">
    <reaction evidence="11">
        <text>ATP + H2O = ADP + phosphate + H(+)</text>
        <dbReference type="Rhea" id="RHEA:13065"/>
        <dbReference type="ChEBI" id="CHEBI:15377"/>
        <dbReference type="ChEBI" id="CHEBI:15378"/>
        <dbReference type="ChEBI" id="CHEBI:30616"/>
        <dbReference type="ChEBI" id="CHEBI:43474"/>
        <dbReference type="ChEBI" id="CHEBI:456216"/>
        <dbReference type="EC" id="5.6.2.3"/>
    </reaction>
</comment>
<comment type="function">
    <text evidence="11">A helicase/nuclease that prepares dsDNA breaks (DSB) for recombinational DNA repair. Binds to DSBs and unwinds DNA via a highly rapid and processive ATP-dependent bidirectional helicase activity. Unwinds dsDNA until it encounters a Chi (crossover hotspot instigator) sequence from the 3' direction. Cuts ssDNA a few nucleotides 3' to the Chi site. The properties and activities of the enzyme are changed at Chi. The Chi-altered holoenzyme produces a long 3'-ssDNA overhang and facilitates RecA-binding to the ssDNA for homologous DNA recombination and repair. Holoenzyme degrades any linearized DNA that is unable to undergo homologous recombination. In the holoenzyme this subunit has ssDNA-dependent ATPase and 5'-3' helicase activity. When added to pre-assembled RecBC greatly stimulates nuclease activity and augments holoenzyme processivity. Negatively regulates the RecA-loading ability of RecBCD.</text>
</comment>
<dbReference type="InterPro" id="IPR049550">
    <property type="entry name" value="RecD_N"/>
</dbReference>
<evidence type="ECO:0000256" key="4">
    <source>
        <dbReference type="ARBA" id="ARBA00022801"/>
    </source>
</evidence>
<keyword evidence="2 11" id="KW-0547">Nucleotide-binding</keyword>
<dbReference type="RefSeq" id="WP_377005083.1">
    <property type="nucleotide sequence ID" value="NZ_JBHSGG010000034.1"/>
</dbReference>
<feature type="domain" description="RecBCD enzyme subunit RecD N-terminal" evidence="13">
    <location>
        <begin position="14"/>
        <end position="113"/>
    </location>
</feature>
<dbReference type="InterPro" id="IPR041851">
    <property type="entry name" value="RecD_N_sf"/>
</dbReference>
<dbReference type="PANTHER" id="PTHR43788:SF6">
    <property type="entry name" value="DNA HELICASE B"/>
    <property type="match status" value="1"/>
</dbReference>
<evidence type="ECO:0000256" key="7">
    <source>
        <dbReference type="ARBA" id="ARBA00022840"/>
    </source>
</evidence>
<dbReference type="Proteomes" id="UP001595892">
    <property type="component" value="Unassembled WGS sequence"/>
</dbReference>
<evidence type="ECO:0000256" key="11">
    <source>
        <dbReference type="HAMAP-Rule" id="MF_01487"/>
    </source>
</evidence>
<dbReference type="HAMAP" id="MF_01487">
    <property type="entry name" value="RecD"/>
    <property type="match status" value="1"/>
</dbReference>
<keyword evidence="4 11" id="KW-0378">Hydrolase</keyword>
<organism evidence="14 15">
    <name type="scientific">Coralloluteibacterium thermophilum</name>
    <dbReference type="NCBI Taxonomy" id="2707049"/>
    <lineage>
        <taxon>Bacteria</taxon>
        <taxon>Pseudomonadati</taxon>
        <taxon>Pseudomonadota</taxon>
        <taxon>Gammaproteobacteria</taxon>
        <taxon>Lysobacterales</taxon>
        <taxon>Lysobacteraceae</taxon>
        <taxon>Coralloluteibacterium</taxon>
    </lineage>
</organism>
<comment type="subunit">
    <text evidence="11">Heterotrimer of RecB, RecC and RecD. All subunits contribute to DNA-binding.</text>
</comment>
<evidence type="ECO:0000256" key="3">
    <source>
        <dbReference type="ARBA" id="ARBA00022763"/>
    </source>
</evidence>
<keyword evidence="6 11" id="KW-0269">Exonuclease</keyword>
<evidence type="ECO:0000313" key="14">
    <source>
        <dbReference type="EMBL" id="MFC4729015.1"/>
    </source>
</evidence>
<accession>A0ABV9NNG1</accession>
<evidence type="ECO:0000256" key="8">
    <source>
        <dbReference type="ARBA" id="ARBA00023125"/>
    </source>
</evidence>
<dbReference type="Pfam" id="PF13245">
    <property type="entry name" value="AAA_19"/>
    <property type="match status" value="1"/>
</dbReference>
<gene>
    <name evidence="11 14" type="primary">recD</name>
    <name evidence="14" type="ORF">ACFO3Q_12645</name>
</gene>
<dbReference type="EC" id="5.6.2.3" evidence="11"/>
<dbReference type="Gene3D" id="3.40.50.300">
    <property type="entry name" value="P-loop containing nucleotide triphosphate hydrolases"/>
    <property type="match status" value="3"/>
</dbReference>
<keyword evidence="1 11" id="KW-0540">Nuclease</keyword>
<keyword evidence="9 11" id="KW-0234">DNA repair</keyword>
<evidence type="ECO:0000256" key="10">
    <source>
        <dbReference type="ARBA" id="ARBA00023235"/>
    </source>
</evidence>
<dbReference type="Pfam" id="PF21185">
    <property type="entry name" value="RecD_N"/>
    <property type="match status" value="1"/>
</dbReference>
<dbReference type="InterPro" id="IPR050534">
    <property type="entry name" value="Coronavir_polyprotein_1ab"/>
</dbReference>
<evidence type="ECO:0000256" key="6">
    <source>
        <dbReference type="ARBA" id="ARBA00022839"/>
    </source>
</evidence>
<keyword evidence="8 11" id="KW-0238">DNA-binding</keyword>
<comment type="caution">
    <text evidence="14">The sequence shown here is derived from an EMBL/GenBank/DDBJ whole genome shotgun (WGS) entry which is preliminary data.</text>
</comment>
<evidence type="ECO:0000259" key="12">
    <source>
        <dbReference type="Pfam" id="PF13538"/>
    </source>
</evidence>
<keyword evidence="10 11" id="KW-0413">Isomerase</keyword>
<dbReference type="GO" id="GO:0008854">
    <property type="term" value="F:exodeoxyribonuclease V activity"/>
    <property type="evidence" value="ECO:0007669"/>
    <property type="project" value="UniProtKB-EC"/>
</dbReference>
<dbReference type="CDD" id="cd17933">
    <property type="entry name" value="DEXSc_RecD-like"/>
    <property type="match status" value="1"/>
</dbReference>
<keyword evidence="3 11" id="KW-0227">DNA damage</keyword>
<dbReference type="InterPro" id="IPR027785">
    <property type="entry name" value="UvrD-like_helicase_C"/>
</dbReference>